<dbReference type="InterPro" id="IPR002220">
    <property type="entry name" value="DapA-like"/>
</dbReference>
<evidence type="ECO:0000256" key="7">
    <source>
        <dbReference type="ARBA" id="ARBA00022915"/>
    </source>
</evidence>
<keyword evidence="10 12" id="KW-0704">Schiff base</keyword>
<comment type="caution">
    <text evidence="12">Lacks conserved residue(s) required for the propagation of feature annotation.</text>
</comment>
<keyword evidence="15" id="KW-1185">Reference proteome</keyword>
<accession>A0ABV4BP24</accession>
<evidence type="ECO:0000256" key="6">
    <source>
        <dbReference type="ARBA" id="ARBA00022605"/>
    </source>
</evidence>
<feature type="active site" description="Proton donor/acceptor" evidence="12">
    <location>
        <position position="134"/>
    </location>
</feature>
<evidence type="ECO:0000256" key="2">
    <source>
        <dbReference type="ARBA" id="ARBA00005120"/>
    </source>
</evidence>
<evidence type="ECO:0000256" key="4">
    <source>
        <dbReference type="ARBA" id="ARBA00012086"/>
    </source>
</evidence>
<dbReference type="PANTHER" id="PTHR12128">
    <property type="entry name" value="DIHYDRODIPICOLINATE SYNTHASE"/>
    <property type="match status" value="1"/>
</dbReference>
<dbReference type="InterPro" id="IPR005263">
    <property type="entry name" value="DapA"/>
</dbReference>
<comment type="caution">
    <text evidence="14">The sequence shown here is derived from an EMBL/GenBank/DDBJ whole genome shotgun (WGS) entry which is preliminary data.</text>
</comment>
<comment type="catalytic activity">
    <reaction evidence="11 12">
        <text>L-aspartate 4-semialdehyde + pyruvate = (2S,4S)-4-hydroxy-2,3,4,5-tetrahydrodipicolinate + H2O + H(+)</text>
        <dbReference type="Rhea" id="RHEA:34171"/>
        <dbReference type="ChEBI" id="CHEBI:15361"/>
        <dbReference type="ChEBI" id="CHEBI:15377"/>
        <dbReference type="ChEBI" id="CHEBI:15378"/>
        <dbReference type="ChEBI" id="CHEBI:67139"/>
        <dbReference type="ChEBI" id="CHEBI:537519"/>
        <dbReference type="EC" id="4.3.3.7"/>
    </reaction>
</comment>
<dbReference type="HAMAP" id="MF_00418">
    <property type="entry name" value="DapA"/>
    <property type="match status" value="1"/>
</dbReference>
<keyword evidence="9 12" id="KW-0456">Lyase</keyword>
<dbReference type="Proteomes" id="UP001564657">
    <property type="component" value="Unassembled WGS sequence"/>
</dbReference>
<dbReference type="GO" id="GO:0008840">
    <property type="term" value="F:4-hydroxy-tetrahydrodipicolinate synthase activity"/>
    <property type="evidence" value="ECO:0007669"/>
    <property type="project" value="UniProtKB-EC"/>
</dbReference>
<organism evidence="14 15">
    <name type="scientific">Clostridium moutaii</name>
    <dbReference type="NCBI Taxonomy" id="3240932"/>
    <lineage>
        <taxon>Bacteria</taxon>
        <taxon>Bacillati</taxon>
        <taxon>Bacillota</taxon>
        <taxon>Clostridia</taxon>
        <taxon>Eubacteriales</taxon>
        <taxon>Clostridiaceae</taxon>
        <taxon>Clostridium</taxon>
    </lineage>
</organism>
<evidence type="ECO:0000256" key="11">
    <source>
        <dbReference type="ARBA" id="ARBA00047836"/>
    </source>
</evidence>
<dbReference type="CDD" id="cd00408">
    <property type="entry name" value="DHDPS-like"/>
    <property type="match status" value="1"/>
</dbReference>
<dbReference type="PIRSF" id="PIRSF001365">
    <property type="entry name" value="DHDPS"/>
    <property type="match status" value="1"/>
</dbReference>
<evidence type="ECO:0000256" key="9">
    <source>
        <dbReference type="ARBA" id="ARBA00023239"/>
    </source>
</evidence>
<evidence type="ECO:0000256" key="5">
    <source>
        <dbReference type="ARBA" id="ARBA00022490"/>
    </source>
</evidence>
<dbReference type="PROSITE" id="PS00666">
    <property type="entry name" value="DHDPS_2"/>
    <property type="match status" value="1"/>
</dbReference>
<dbReference type="Pfam" id="PF00701">
    <property type="entry name" value="DHDPS"/>
    <property type="match status" value="1"/>
</dbReference>
<proteinExistence type="inferred from homology"/>
<dbReference type="InterPro" id="IPR020625">
    <property type="entry name" value="Schiff_base-form_aldolases_AS"/>
</dbReference>
<evidence type="ECO:0000313" key="15">
    <source>
        <dbReference type="Proteomes" id="UP001564657"/>
    </source>
</evidence>
<dbReference type="SUPFAM" id="SSF51569">
    <property type="entry name" value="Aldolase"/>
    <property type="match status" value="1"/>
</dbReference>
<evidence type="ECO:0000256" key="1">
    <source>
        <dbReference type="ARBA" id="ARBA00003294"/>
    </source>
</evidence>
<evidence type="ECO:0000256" key="3">
    <source>
        <dbReference type="ARBA" id="ARBA00007592"/>
    </source>
</evidence>
<keyword evidence="7 12" id="KW-0220">Diaminopimelate biosynthesis</keyword>
<dbReference type="PANTHER" id="PTHR12128:SF66">
    <property type="entry name" value="4-HYDROXY-2-OXOGLUTARATE ALDOLASE, MITOCHONDRIAL"/>
    <property type="match status" value="1"/>
</dbReference>
<keyword evidence="8 12" id="KW-0457">Lysine biosynthesis</keyword>
<evidence type="ECO:0000256" key="13">
    <source>
        <dbReference type="PIRNR" id="PIRNR001365"/>
    </source>
</evidence>
<dbReference type="EMBL" id="JBGEWD010000008">
    <property type="protein sequence ID" value="MEY8000531.1"/>
    <property type="molecule type" value="Genomic_DNA"/>
</dbReference>
<protein>
    <recommendedName>
        <fullName evidence="4 12">4-hydroxy-tetrahydrodipicolinate synthase</fullName>
        <shortName evidence="12">HTPA synthase</shortName>
        <ecNumber evidence="4 12">4.3.3.7</ecNumber>
    </recommendedName>
</protein>
<dbReference type="RefSeq" id="WP_369704419.1">
    <property type="nucleotide sequence ID" value="NZ_JBGEWD010000008.1"/>
</dbReference>
<gene>
    <name evidence="12 14" type="primary">dapA</name>
    <name evidence="14" type="ORF">AB8U03_10050</name>
</gene>
<evidence type="ECO:0000256" key="8">
    <source>
        <dbReference type="ARBA" id="ARBA00023154"/>
    </source>
</evidence>
<feature type="active site" description="Schiff-base intermediate with substrate" evidence="12">
    <location>
        <position position="162"/>
    </location>
</feature>
<dbReference type="PRINTS" id="PR00146">
    <property type="entry name" value="DHPICSNTHASE"/>
</dbReference>
<dbReference type="EC" id="4.3.3.7" evidence="4 12"/>
<keyword evidence="5 12" id="KW-0963">Cytoplasm</keyword>
<comment type="similarity">
    <text evidence="3 12 13">Belongs to the DapA family.</text>
</comment>
<evidence type="ECO:0000256" key="10">
    <source>
        <dbReference type="ARBA" id="ARBA00023270"/>
    </source>
</evidence>
<reference evidence="14 15" key="1">
    <citation type="submission" date="2024-08" db="EMBL/GenBank/DDBJ databases">
        <title>Clostridium lapicellarii sp. nov., and Clostridium renhuaiense sp. nov., two species isolated from the mud in a fermentation cellar used for producing sauce-flavour Chinese liquors.</title>
        <authorList>
            <person name="Yang F."/>
            <person name="Wang H."/>
            <person name="Chen L.Q."/>
            <person name="Zhou N."/>
            <person name="Lu J.J."/>
            <person name="Pu X.X."/>
            <person name="Wan B."/>
            <person name="Wang L."/>
            <person name="Liu S.J."/>
        </authorList>
    </citation>
    <scope>NUCLEOTIDE SEQUENCE [LARGE SCALE GENOMIC DNA]</scope>
    <source>
        <strain evidence="14 15">MT-5</strain>
    </source>
</reference>
<keyword evidence="6 12" id="KW-0028">Amino-acid biosynthesis</keyword>
<comment type="function">
    <text evidence="1 12">Catalyzes the condensation of (S)-aspartate-beta-semialdehyde [(S)-ASA] and pyruvate to 4-hydroxy-tetrahydrodipicolinate (HTPA).</text>
</comment>
<dbReference type="InterPro" id="IPR013785">
    <property type="entry name" value="Aldolase_TIM"/>
</dbReference>
<evidence type="ECO:0000313" key="14">
    <source>
        <dbReference type="EMBL" id="MEY8000531.1"/>
    </source>
</evidence>
<comment type="caution">
    <text evidence="12">Was originally thought to be a dihydrodipicolinate synthase (DHDPS), catalyzing the condensation of (S)-aspartate-beta-semialdehyde [(S)-ASA] and pyruvate to dihydrodipicolinate (DHDP). However, it was shown in E.coli that the product of the enzymatic reaction is not dihydrodipicolinate but in fact (4S)-4-hydroxy-2,3,4,5-tetrahydro-(2S)-dipicolinic acid (HTPA), and that the consecutive dehydration reaction leading to DHDP is not spontaneous but catalyzed by DapB.</text>
</comment>
<feature type="site" description="Part of a proton relay during catalysis" evidence="12">
    <location>
        <position position="45"/>
    </location>
</feature>
<comment type="subunit">
    <text evidence="12">Homotetramer; dimer of dimers.</text>
</comment>
<dbReference type="Gene3D" id="3.20.20.70">
    <property type="entry name" value="Aldolase class I"/>
    <property type="match status" value="1"/>
</dbReference>
<name>A0ABV4BP24_9CLOT</name>
<dbReference type="SMART" id="SM01130">
    <property type="entry name" value="DHDPS"/>
    <property type="match status" value="1"/>
</dbReference>
<comment type="pathway">
    <text evidence="2 12">Amino-acid biosynthesis; L-lysine biosynthesis via DAP pathway; (S)-tetrahydrodipicolinate from L-aspartate: step 3/4.</text>
</comment>
<sequence>MDLKGIITAMVTPMTKDQKINIEVSKKLVNHLIDSGVNGIFILGTNGEFHLLSREEKLKFAEIVIKEVNGRVPVFVGTGGNGTKEVIELSKEMEKIGADALSIITPYFITPSQSEVIQHYKSIAESVSLPILLYNIPGKTGMTLEPETVAELAKVDNIIGIKDSSGKFENIQKYIEITKNEKFSVLAGTDSLILKTLMAGGTGAIAATSNMLPDVVVSIYQNWLKRNIEEAEKAQKKIQPLRDTFKYGTLPSVLKKAVELYSIPVGPPRLPATEPTGEALEKIKEMVKFYKN</sequence>
<dbReference type="NCBIfam" id="TIGR00674">
    <property type="entry name" value="dapA"/>
    <property type="match status" value="1"/>
</dbReference>
<feature type="binding site" evidence="12">
    <location>
        <position position="205"/>
    </location>
    <ligand>
        <name>pyruvate</name>
        <dbReference type="ChEBI" id="CHEBI:15361"/>
    </ligand>
</feature>
<evidence type="ECO:0000256" key="12">
    <source>
        <dbReference type="HAMAP-Rule" id="MF_00418"/>
    </source>
</evidence>
<comment type="subcellular location">
    <subcellularLocation>
        <location evidence="12">Cytoplasm</location>
    </subcellularLocation>
</comment>